<dbReference type="SMART" id="SM00342">
    <property type="entry name" value="HTH_ARAC"/>
    <property type="match status" value="1"/>
</dbReference>
<dbReference type="GO" id="GO:0003700">
    <property type="term" value="F:DNA-binding transcription factor activity"/>
    <property type="evidence" value="ECO:0007669"/>
    <property type="project" value="InterPro"/>
</dbReference>
<comment type="caution">
    <text evidence="6">The sequence shown here is derived from an EMBL/GenBank/DDBJ whole genome shotgun (WGS) entry which is preliminary data.</text>
</comment>
<dbReference type="NCBIfam" id="TIGR00254">
    <property type="entry name" value="GGDEF"/>
    <property type="match status" value="1"/>
</dbReference>
<accession>A0A974BIY6</accession>
<dbReference type="PROSITE" id="PS50887">
    <property type="entry name" value="GGDEF"/>
    <property type="match status" value="1"/>
</dbReference>
<dbReference type="PROSITE" id="PS01124">
    <property type="entry name" value="HTH_ARAC_FAMILY_2"/>
    <property type="match status" value="1"/>
</dbReference>
<feature type="domain" description="HTH araC/xylS-type" evidence="4">
    <location>
        <begin position="318"/>
        <end position="416"/>
    </location>
</feature>
<dbReference type="Gene3D" id="3.30.70.270">
    <property type="match status" value="1"/>
</dbReference>
<dbReference type="Proteomes" id="UP000611629">
    <property type="component" value="Unassembled WGS sequence"/>
</dbReference>
<dbReference type="PANTHER" id="PTHR43280">
    <property type="entry name" value="ARAC-FAMILY TRANSCRIPTIONAL REGULATOR"/>
    <property type="match status" value="1"/>
</dbReference>
<dbReference type="InterPro" id="IPR020449">
    <property type="entry name" value="Tscrpt_reg_AraC-type_HTH"/>
</dbReference>
<evidence type="ECO:0000313" key="7">
    <source>
        <dbReference type="Proteomes" id="UP000611629"/>
    </source>
</evidence>
<evidence type="ECO:0000256" key="2">
    <source>
        <dbReference type="ARBA" id="ARBA00023125"/>
    </source>
</evidence>
<organism evidence="6 7">
    <name type="scientific">Sedimentibacter hydroxybenzoicus DSM 7310</name>
    <dbReference type="NCBI Taxonomy" id="1123245"/>
    <lineage>
        <taxon>Bacteria</taxon>
        <taxon>Bacillati</taxon>
        <taxon>Bacillota</taxon>
        <taxon>Tissierellia</taxon>
        <taxon>Sedimentibacter</taxon>
    </lineage>
</organism>
<evidence type="ECO:0000313" key="6">
    <source>
        <dbReference type="EMBL" id="NYB73756.1"/>
    </source>
</evidence>
<dbReference type="InterPro" id="IPR029787">
    <property type="entry name" value="Nucleotide_cyclase"/>
</dbReference>
<dbReference type="InterPro" id="IPR043128">
    <property type="entry name" value="Rev_trsase/Diguanyl_cyclase"/>
</dbReference>
<dbReference type="PRINTS" id="PR00032">
    <property type="entry name" value="HTHARAC"/>
</dbReference>
<dbReference type="SMART" id="SM00267">
    <property type="entry name" value="GGDEF"/>
    <property type="match status" value="1"/>
</dbReference>
<dbReference type="Gene3D" id="1.10.10.60">
    <property type="entry name" value="Homeodomain-like"/>
    <property type="match status" value="2"/>
</dbReference>
<dbReference type="PANTHER" id="PTHR43280:SF28">
    <property type="entry name" value="HTH-TYPE TRANSCRIPTIONAL ACTIVATOR RHAS"/>
    <property type="match status" value="1"/>
</dbReference>
<dbReference type="Pfam" id="PF00990">
    <property type="entry name" value="GGDEF"/>
    <property type="match status" value="1"/>
</dbReference>
<evidence type="ECO:0000256" key="1">
    <source>
        <dbReference type="ARBA" id="ARBA00023015"/>
    </source>
</evidence>
<proteinExistence type="predicted"/>
<keyword evidence="1" id="KW-0805">Transcription regulation</keyword>
<sequence length="720" mass="83162">MLNDDKIHEILNNFYKATEIGILFFDTELNITSCLPSKNIVNNFIGLGLNRITSFLTKEFSSLSIKQNMFYTFSLESNLVCNVRFLYNDNRYVGAFVTQFVFINKLYSYEVEKLLDSMNLSTEKRKTMRSLLLKVPVVPYDRIMPMGMVLNSLISAFSSEGTPRQVLKGKDDVNPEIEFSIVKPNNRADIIKDAVTRHSTFSNYVTIKECIQRGDTEALLSLVNEINAGSIPMDQLQDKSYIRSLKNNLIKVCAMSCYAAIEANAPYYKTLDLADKIIRQMEILDNINDIYELMKSTMVRFTEIVASSRKISYTKPIRQVIEYIEAHYTEKITLDKLAKHTDLSPAYLSNMIKKETGFNLMDNINKIRVEQSKKLLLNTNLSILEITLRVGFSYQNHFATIFKKFTGVVPSDFRNTACMNTESKSDKDSADEFLPVVFENLSDKQSICNELYDIVRIVDPIKHMSWVISNDNESVFSGTCYDFWGRNESCKNCISTMAYIMNDTFMKIDHQNNSNFFTVIATPKIVGKKIYVIEFLKKVTYNNVDIGFNTDNFKIQDFIDNSTFFRDELTGLYCRQFIDEKLPVCLRRSSHEKMPFSIVLSIIYSYDLLSNQYSYNIDDEIMREYAQLIISSLENHDDWTGRYMGNILITVLNNSDFEKANHMAEIIDNKFRNNLLKEDKNNVRILANYSVASISDDIHDYESLINMAIMNLHDKMKNTL</sequence>
<dbReference type="InterPro" id="IPR018060">
    <property type="entry name" value="HTH_AraC"/>
</dbReference>
<dbReference type="RefSeq" id="WP_179237451.1">
    <property type="nucleotide sequence ID" value="NZ_JACBNQ010000004.1"/>
</dbReference>
<evidence type="ECO:0000259" key="5">
    <source>
        <dbReference type="PROSITE" id="PS50887"/>
    </source>
</evidence>
<protein>
    <submittedName>
        <fullName evidence="6">Helix-turn-helix domain-containing protein</fullName>
    </submittedName>
</protein>
<keyword evidence="2" id="KW-0238">DNA-binding</keyword>
<keyword evidence="3" id="KW-0804">Transcription</keyword>
<gene>
    <name evidence="6" type="ORF">HZF24_06330</name>
</gene>
<dbReference type="Pfam" id="PF12833">
    <property type="entry name" value="HTH_18"/>
    <property type="match status" value="1"/>
</dbReference>
<dbReference type="InterPro" id="IPR000160">
    <property type="entry name" value="GGDEF_dom"/>
</dbReference>
<dbReference type="SUPFAM" id="SSF55073">
    <property type="entry name" value="Nucleotide cyclase"/>
    <property type="match status" value="1"/>
</dbReference>
<reference evidence="6" key="1">
    <citation type="submission" date="2020-07" db="EMBL/GenBank/DDBJ databases">
        <title>Genomic analysis of a strain of Sedimentibacter Hydroxybenzoicus DSM7310.</title>
        <authorList>
            <person name="Ma S."/>
        </authorList>
    </citation>
    <scope>NUCLEOTIDE SEQUENCE</scope>
    <source>
        <strain evidence="6">DSM 7310</strain>
    </source>
</reference>
<dbReference type="AlphaFoldDB" id="A0A974BIY6"/>
<feature type="domain" description="GGDEF" evidence="5">
    <location>
        <begin position="594"/>
        <end position="720"/>
    </location>
</feature>
<evidence type="ECO:0000259" key="4">
    <source>
        <dbReference type="PROSITE" id="PS01124"/>
    </source>
</evidence>
<dbReference type="InterPro" id="IPR009057">
    <property type="entry name" value="Homeodomain-like_sf"/>
</dbReference>
<keyword evidence="7" id="KW-1185">Reference proteome</keyword>
<dbReference type="EMBL" id="JACBNQ010000004">
    <property type="protein sequence ID" value="NYB73756.1"/>
    <property type="molecule type" value="Genomic_DNA"/>
</dbReference>
<dbReference type="GO" id="GO:0043565">
    <property type="term" value="F:sequence-specific DNA binding"/>
    <property type="evidence" value="ECO:0007669"/>
    <property type="project" value="InterPro"/>
</dbReference>
<evidence type="ECO:0000256" key="3">
    <source>
        <dbReference type="ARBA" id="ARBA00023163"/>
    </source>
</evidence>
<dbReference type="SUPFAM" id="SSF46689">
    <property type="entry name" value="Homeodomain-like"/>
    <property type="match status" value="2"/>
</dbReference>
<name>A0A974BIY6_SEDHY</name>